<dbReference type="InterPro" id="IPR045229">
    <property type="entry name" value="TPP_enz"/>
</dbReference>
<dbReference type="GO" id="GO:0050695">
    <property type="term" value="F:benzoylformate decarboxylase activity"/>
    <property type="evidence" value="ECO:0007669"/>
    <property type="project" value="UniProtKB-EC"/>
</dbReference>
<comment type="similarity">
    <text evidence="1 3">Belongs to the TPP enzyme family.</text>
</comment>
<gene>
    <name evidence="8" type="primary">mdlC</name>
    <name evidence="8" type="ORF">PGB34_00965</name>
</gene>
<dbReference type="InterPro" id="IPR029061">
    <property type="entry name" value="THDP-binding"/>
</dbReference>
<feature type="region of interest" description="Disordered" evidence="4">
    <location>
        <begin position="342"/>
        <end position="366"/>
    </location>
</feature>
<accession>A0AAE3SYK8</accession>
<dbReference type="InterPro" id="IPR029035">
    <property type="entry name" value="DHS-like_NAD/FAD-binding_dom"/>
</dbReference>
<dbReference type="CDD" id="cd07035">
    <property type="entry name" value="TPP_PYR_POX_like"/>
    <property type="match status" value="1"/>
</dbReference>
<dbReference type="PANTHER" id="PTHR18968">
    <property type="entry name" value="THIAMINE PYROPHOSPHATE ENZYMES"/>
    <property type="match status" value="1"/>
</dbReference>
<evidence type="ECO:0000256" key="2">
    <source>
        <dbReference type="ARBA" id="ARBA00023052"/>
    </source>
</evidence>
<feature type="compositionally biased region" description="Pro residues" evidence="4">
    <location>
        <begin position="344"/>
        <end position="365"/>
    </location>
</feature>
<organism evidence="8 9">
    <name type="scientific">Xenophilus arseniciresistens</name>
    <dbReference type="NCBI Taxonomy" id="1283306"/>
    <lineage>
        <taxon>Bacteria</taxon>
        <taxon>Pseudomonadati</taxon>
        <taxon>Pseudomonadota</taxon>
        <taxon>Betaproteobacteria</taxon>
        <taxon>Burkholderiales</taxon>
        <taxon>Comamonadaceae</taxon>
        <taxon>Xenophilus</taxon>
    </lineage>
</organism>
<evidence type="ECO:0000256" key="1">
    <source>
        <dbReference type="ARBA" id="ARBA00007812"/>
    </source>
</evidence>
<protein>
    <submittedName>
        <fullName evidence="8">Benzoylformate decarboxylase</fullName>
        <ecNumber evidence="8">4.1.1.7</ecNumber>
    </submittedName>
</protein>
<dbReference type="AlphaFoldDB" id="A0AAE3SYK8"/>
<dbReference type="Pfam" id="PF00205">
    <property type="entry name" value="TPP_enzyme_M"/>
    <property type="match status" value="1"/>
</dbReference>
<dbReference type="InterPro" id="IPR000399">
    <property type="entry name" value="TPP-bd_CS"/>
</dbReference>
<dbReference type="GO" id="GO:0003984">
    <property type="term" value="F:acetolactate synthase activity"/>
    <property type="evidence" value="ECO:0007669"/>
    <property type="project" value="TreeGrafter"/>
</dbReference>
<dbReference type="CDD" id="cd02002">
    <property type="entry name" value="TPP_BFDC"/>
    <property type="match status" value="1"/>
</dbReference>
<dbReference type="GO" id="GO:0000287">
    <property type="term" value="F:magnesium ion binding"/>
    <property type="evidence" value="ECO:0007669"/>
    <property type="project" value="InterPro"/>
</dbReference>
<feature type="domain" description="Thiamine pyrophosphate enzyme N-terminal TPP-binding" evidence="7">
    <location>
        <begin position="20"/>
        <end position="120"/>
    </location>
</feature>
<feature type="domain" description="Thiamine pyrophosphate enzyme TPP-binding" evidence="6">
    <location>
        <begin position="400"/>
        <end position="540"/>
    </location>
</feature>
<dbReference type="InterPro" id="IPR012001">
    <property type="entry name" value="Thiamin_PyroP_enz_TPP-bd_dom"/>
</dbReference>
<dbReference type="Proteomes" id="UP001212602">
    <property type="component" value="Unassembled WGS sequence"/>
</dbReference>
<keyword evidence="8" id="KW-0456">Lyase</keyword>
<dbReference type="GO" id="GO:0030976">
    <property type="term" value="F:thiamine pyrophosphate binding"/>
    <property type="evidence" value="ECO:0007669"/>
    <property type="project" value="InterPro"/>
</dbReference>
<dbReference type="NCBIfam" id="NF005485">
    <property type="entry name" value="PRK07092.1"/>
    <property type="match status" value="1"/>
</dbReference>
<dbReference type="SUPFAM" id="SSF52467">
    <property type="entry name" value="DHS-like NAD/FAD-binding domain"/>
    <property type="match status" value="1"/>
</dbReference>
<dbReference type="GO" id="GO:0019752">
    <property type="term" value="P:carboxylic acid metabolic process"/>
    <property type="evidence" value="ECO:0007669"/>
    <property type="project" value="UniProtKB-ARBA"/>
</dbReference>
<proteinExistence type="inferred from homology"/>
<reference evidence="8" key="1">
    <citation type="submission" date="2023-01" db="EMBL/GenBank/DDBJ databases">
        <title>Xenophilus mangrovi sp. nov., isolated from soil of Mangrove nature reserve.</title>
        <authorList>
            <person name="Xu S."/>
            <person name="Liu Z."/>
            <person name="Xu Y."/>
        </authorList>
    </citation>
    <scope>NUCLEOTIDE SEQUENCE</scope>
    <source>
        <strain evidence="8">YW8</strain>
    </source>
</reference>
<sequence>MSSSSSAPAAPTVDAAAPSTVRTAVLALLRQMGMTTIFGNPGSTELPMFRDFPEDFRYVLGLQEAVVVGMADGYAQATRRPAIVNLHSAAGVGNAMGNIFTAFLNRTPLVITAGQQARSILPFDPFLFSAQATELAKPYVKWSIEPARAQDVPQALARACYVAMQPPCGPVLVSIPADDWEQPAAPVPVRQVGTGLRPDPALLAQIGDALDASARPAIVVGAGVDRDGAWDEVRALAERHQARVWVAPMSARGGFAEDHPLFAGFLPAIRERIVERLAGHDLVLVLGAPAFSYHVEGEGPHLPEGARLCQLIDDAHTAAWTPVGLAAQCSIGLGVRDLLARPAPATPRTPPAPRTPLPRAEPPAPGERMSVAFALQTLNEVRDAGCIVVEEAPGSRPVMQERLHFTRSHTFFTMASGGLGWGMPATVGVALGSPGQRVIGLIGDGSSMYSIQALWSAAQLKLPITFVILNNRRYAALQDFAPVFGYAPGETPQGTALPDLDFVALARGQGLDALRVSDAGELAGVLRQSLQGDAPVLVEIEVD</sequence>
<dbReference type="RefSeq" id="WP_271426879.1">
    <property type="nucleotide sequence ID" value="NZ_JAQIPB010000001.1"/>
</dbReference>
<dbReference type="Gene3D" id="3.40.50.1220">
    <property type="entry name" value="TPP-binding domain"/>
    <property type="match status" value="1"/>
</dbReference>
<dbReference type="SUPFAM" id="SSF52518">
    <property type="entry name" value="Thiamin diphosphate-binding fold (THDP-binding)"/>
    <property type="match status" value="2"/>
</dbReference>
<evidence type="ECO:0000259" key="7">
    <source>
        <dbReference type="Pfam" id="PF02776"/>
    </source>
</evidence>
<dbReference type="InterPro" id="IPR012000">
    <property type="entry name" value="Thiamin_PyroP_enz_cen_dom"/>
</dbReference>
<evidence type="ECO:0000256" key="3">
    <source>
        <dbReference type="RuleBase" id="RU362132"/>
    </source>
</evidence>
<keyword evidence="2 3" id="KW-0786">Thiamine pyrophosphate</keyword>
<dbReference type="Pfam" id="PF02776">
    <property type="entry name" value="TPP_enzyme_N"/>
    <property type="match status" value="1"/>
</dbReference>
<name>A0AAE3SYK8_9BURK</name>
<feature type="domain" description="Thiamine pyrophosphate enzyme central" evidence="5">
    <location>
        <begin position="205"/>
        <end position="315"/>
    </location>
</feature>
<evidence type="ECO:0000256" key="4">
    <source>
        <dbReference type="SAM" id="MobiDB-lite"/>
    </source>
</evidence>
<keyword evidence="9" id="KW-1185">Reference proteome</keyword>
<dbReference type="PANTHER" id="PTHR18968:SF133">
    <property type="entry name" value="BENZOYLFORMATE DECARBOXYLASE"/>
    <property type="match status" value="1"/>
</dbReference>
<evidence type="ECO:0000259" key="5">
    <source>
        <dbReference type="Pfam" id="PF00205"/>
    </source>
</evidence>
<dbReference type="EC" id="4.1.1.7" evidence="8"/>
<dbReference type="EMBL" id="JAQIPB010000001">
    <property type="protein sequence ID" value="MDA7414921.1"/>
    <property type="molecule type" value="Genomic_DNA"/>
</dbReference>
<dbReference type="InterPro" id="IPR011766">
    <property type="entry name" value="TPP_enzyme_TPP-bd"/>
</dbReference>
<dbReference type="Gene3D" id="3.40.50.970">
    <property type="match status" value="2"/>
</dbReference>
<dbReference type="PROSITE" id="PS00187">
    <property type="entry name" value="TPP_ENZYMES"/>
    <property type="match status" value="1"/>
</dbReference>
<comment type="caution">
    <text evidence="8">The sequence shown here is derived from an EMBL/GenBank/DDBJ whole genome shotgun (WGS) entry which is preliminary data.</text>
</comment>
<evidence type="ECO:0000313" key="8">
    <source>
        <dbReference type="EMBL" id="MDA7414921.1"/>
    </source>
</evidence>
<dbReference type="GO" id="GO:0050660">
    <property type="term" value="F:flavin adenine dinucleotide binding"/>
    <property type="evidence" value="ECO:0007669"/>
    <property type="project" value="TreeGrafter"/>
</dbReference>
<dbReference type="Pfam" id="PF02775">
    <property type="entry name" value="TPP_enzyme_C"/>
    <property type="match status" value="1"/>
</dbReference>
<evidence type="ECO:0000259" key="6">
    <source>
        <dbReference type="Pfam" id="PF02775"/>
    </source>
</evidence>
<evidence type="ECO:0000313" key="9">
    <source>
        <dbReference type="Proteomes" id="UP001212602"/>
    </source>
</evidence>